<sequence>MIKMIFPLLAILTLQACTVTKSQQLVNYAGEISECKSTVEGLPAFDPGAHITANRNLRIVCESRAKTGWYPAENAGRVVITTIQAGERVVVQSVGESVVSVRAQDIILSIDGEAVNNAEEAKKYLFGKVGSPVNITVLRDNKAVIVTEHRSK</sequence>
<feature type="domain" description="PDZ" evidence="2">
    <location>
        <begin position="82"/>
        <end position="143"/>
    </location>
</feature>
<protein>
    <recommendedName>
        <fullName evidence="2">PDZ domain-containing protein</fullName>
    </recommendedName>
</protein>
<feature type="chain" id="PRO_5043786083" description="PDZ domain-containing protein" evidence="1">
    <location>
        <begin position="17"/>
        <end position="152"/>
    </location>
</feature>
<gene>
    <name evidence="3" type="ORF">GCM10025791_22370</name>
</gene>
<evidence type="ECO:0000313" key="3">
    <source>
        <dbReference type="EMBL" id="GAA4943177.1"/>
    </source>
</evidence>
<keyword evidence="4" id="KW-1185">Reference proteome</keyword>
<dbReference type="AlphaFoldDB" id="A0AAV3U294"/>
<feature type="signal peptide" evidence="1">
    <location>
        <begin position="1"/>
        <end position="16"/>
    </location>
</feature>
<comment type="caution">
    <text evidence="3">The sequence shown here is derived from an EMBL/GenBank/DDBJ whole genome shotgun (WGS) entry which is preliminary data.</text>
</comment>
<keyword evidence="1" id="KW-0732">Signal</keyword>
<dbReference type="Gene3D" id="2.30.42.10">
    <property type="match status" value="1"/>
</dbReference>
<dbReference type="Proteomes" id="UP001409585">
    <property type="component" value="Unassembled WGS sequence"/>
</dbReference>
<dbReference type="InterPro" id="IPR036034">
    <property type="entry name" value="PDZ_sf"/>
</dbReference>
<dbReference type="PROSITE" id="PS51257">
    <property type="entry name" value="PROKAR_LIPOPROTEIN"/>
    <property type="match status" value="1"/>
</dbReference>
<reference evidence="4" key="1">
    <citation type="journal article" date="2019" name="Int. J. Syst. Evol. Microbiol.">
        <title>The Global Catalogue of Microorganisms (GCM) 10K type strain sequencing project: providing services to taxonomists for standard genome sequencing and annotation.</title>
        <authorList>
            <consortium name="The Broad Institute Genomics Platform"/>
            <consortium name="The Broad Institute Genome Sequencing Center for Infectious Disease"/>
            <person name="Wu L."/>
            <person name="Ma J."/>
        </authorList>
    </citation>
    <scope>NUCLEOTIDE SEQUENCE [LARGE SCALE GENOMIC DNA]</scope>
    <source>
        <strain evidence="4">JCM 19134</strain>
    </source>
</reference>
<proteinExistence type="predicted"/>
<name>A0AAV3U294_9ALTE</name>
<dbReference type="Pfam" id="PF13180">
    <property type="entry name" value="PDZ_2"/>
    <property type="match status" value="1"/>
</dbReference>
<evidence type="ECO:0000259" key="2">
    <source>
        <dbReference type="Pfam" id="PF13180"/>
    </source>
</evidence>
<organism evidence="3 4">
    <name type="scientific">Halioxenophilus aromaticivorans</name>
    <dbReference type="NCBI Taxonomy" id="1306992"/>
    <lineage>
        <taxon>Bacteria</taxon>
        <taxon>Pseudomonadati</taxon>
        <taxon>Pseudomonadota</taxon>
        <taxon>Gammaproteobacteria</taxon>
        <taxon>Alteromonadales</taxon>
        <taxon>Alteromonadaceae</taxon>
        <taxon>Halioxenophilus</taxon>
    </lineage>
</organism>
<dbReference type="EMBL" id="BAABLX010000016">
    <property type="protein sequence ID" value="GAA4943177.1"/>
    <property type="molecule type" value="Genomic_DNA"/>
</dbReference>
<accession>A0AAV3U294</accession>
<dbReference type="SUPFAM" id="SSF50156">
    <property type="entry name" value="PDZ domain-like"/>
    <property type="match status" value="1"/>
</dbReference>
<evidence type="ECO:0000256" key="1">
    <source>
        <dbReference type="SAM" id="SignalP"/>
    </source>
</evidence>
<evidence type="ECO:0000313" key="4">
    <source>
        <dbReference type="Proteomes" id="UP001409585"/>
    </source>
</evidence>
<dbReference type="RefSeq" id="WP_345421704.1">
    <property type="nucleotide sequence ID" value="NZ_AP031496.1"/>
</dbReference>
<dbReference type="InterPro" id="IPR001478">
    <property type="entry name" value="PDZ"/>
</dbReference>